<keyword evidence="4" id="KW-0697">Rotamase</keyword>
<keyword evidence="2" id="KW-0677">Repeat</keyword>
<protein>
    <recommendedName>
        <fullName evidence="4">peptidylprolyl isomerase</fullName>
        <ecNumber evidence="4">5.2.1.8</ecNumber>
    </recommendedName>
</protein>
<dbReference type="Pfam" id="PF00254">
    <property type="entry name" value="FKBP_C"/>
    <property type="match status" value="1"/>
</dbReference>
<evidence type="ECO:0000256" key="5">
    <source>
        <dbReference type="PROSITE-ProRule" id="PRU00339"/>
    </source>
</evidence>
<dbReference type="GeneID" id="141450210"/>
<dbReference type="EMBL" id="GHKJ01000103">
    <property type="protein sequence ID" value="MOY45133.1"/>
    <property type="molecule type" value="Transcribed_RNA"/>
</dbReference>
<dbReference type="AlphaFoldDB" id="A0A4P6D635"/>
<dbReference type="PANTHER" id="PTHR46674:SF1">
    <property type="entry name" value="INACTIVE PEPTIDYL-PROLYL CIS-TRANS ISOMERASE FKBP6"/>
    <property type="match status" value="1"/>
</dbReference>
<accession>A0A4P6D635</accession>
<dbReference type="RefSeq" id="XP_073976504.1">
    <property type="nucleotide sequence ID" value="XM_074120403.1"/>
</dbReference>
<dbReference type="GO" id="GO:0005737">
    <property type="term" value="C:cytoplasm"/>
    <property type="evidence" value="ECO:0007669"/>
    <property type="project" value="TreeGrafter"/>
</dbReference>
<dbReference type="InterPro" id="IPR019734">
    <property type="entry name" value="TPR_rpt"/>
</dbReference>
<dbReference type="SUPFAM" id="SSF48452">
    <property type="entry name" value="TPR-like"/>
    <property type="match status" value="1"/>
</dbReference>
<comment type="similarity">
    <text evidence="1">Belongs to the FKBP6 family.</text>
</comment>
<dbReference type="GO" id="GO:0003755">
    <property type="term" value="F:peptidyl-prolyl cis-trans isomerase activity"/>
    <property type="evidence" value="ECO:0007669"/>
    <property type="project" value="UniProtKB-KW"/>
</dbReference>
<evidence type="ECO:0000256" key="4">
    <source>
        <dbReference type="PROSITE-ProRule" id="PRU00277"/>
    </source>
</evidence>
<evidence type="ECO:0000256" key="3">
    <source>
        <dbReference type="ARBA" id="ARBA00022803"/>
    </source>
</evidence>
<dbReference type="GO" id="GO:0007283">
    <property type="term" value="P:spermatogenesis"/>
    <property type="evidence" value="ECO:0007669"/>
    <property type="project" value="TreeGrafter"/>
</dbReference>
<dbReference type="Pfam" id="PF14559">
    <property type="entry name" value="TPR_19"/>
    <property type="match status" value="1"/>
</dbReference>
<evidence type="ECO:0000259" key="6">
    <source>
        <dbReference type="PROSITE" id="PS50059"/>
    </source>
</evidence>
<proteinExistence type="inferred from homology"/>
<evidence type="ECO:0000256" key="2">
    <source>
        <dbReference type="ARBA" id="ARBA00022737"/>
    </source>
</evidence>
<dbReference type="SUPFAM" id="SSF54534">
    <property type="entry name" value="FKBP-like"/>
    <property type="match status" value="1"/>
</dbReference>
<keyword evidence="4 7" id="KW-0413">Isomerase</keyword>
<feature type="domain" description="PPIase FKBP-type" evidence="6">
    <location>
        <begin position="108"/>
        <end position="198"/>
    </location>
</feature>
<sequence>MEHLNELVTPTKFSEKLQTKLGKLWSPLDLKENQSNKNGNNEAQWTAVFDNIRQMLIRAASEPDFPIDFNFGDTPFSHYAKQMRNIDPKGKLKKLIVRTGTGELVPPNAIVYIFYKAYLQNEEYPFISSQMLSTAPRRYQLGSGALCAGFEAAIATMEIGEKSHFLLAPELAYGKTGCLPTVPADAEVLLEVELCDIVRQNYRSLLGALNRGNKGGECDSILSPVHELHRLATEFHKSGNFFCAIVNYRKAENLLSLIKCFNEKEEKQRKELLLKMIVNQIITFVTGNKAVTKPREAVSAALRAFQHIPAEAATSVKLKYNLAKAYILLNEEEKALQLLKSAKKLEPDDINIRSLHDKLEKQVYEKRENEIRCWKSARKTFPEHDSKDEYMPFLRNSIKNDIENYLENPAANIGMPWNYTKDQRVTLCRQAENMNLVYEEFRSHPANLLISIHKRGSAVLLTERDEILHRPEELVASDEEDCEEDGFTGWDLVELNEQSKEEVVDLDAYEEEEEEDDVVVLVSEEEEPSAAPSALRKANEEVIRLPSDRLITSHDVIMTEPMDEDEVFVISDSDDELEVAKQRDNELLSIINSCQDALRW</sequence>
<dbReference type="PROSITE" id="PS50059">
    <property type="entry name" value="FKBP_PPIASE"/>
    <property type="match status" value="1"/>
</dbReference>
<keyword evidence="3 5" id="KW-0802">TPR repeat</keyword>
<dbReference type="GO" id="GO:0051879">
    <property type="term" value="F:Hsp90 protein binding"/>
    <property type="evidence" value="ECO:0007669"/>
    <property type="project" value="TreeGrafter"/>
</dbReference>
<dbReference type="VEuPathDB" id="VectorBase:RPRC014085"/>
<name>A0A4P6D635_RHOPR</name>
<dbReference type="Gene3D" id="3.10.50.40">
    <property type="match status" value="1"/>
</dbReference>
<dbReference type="InterPro" id="IPR046357">
    <property type="entry name" value="PPIase_dom_sf"/>
</dbReference>
<comment type="catalytic activity">
    <reaction evidence="4">
        <text>[protein]-peptidylproline (omega=180) = [protein]-peptidylproline (omega=0)</text>
        <dbReference type="Rhea" id="RHEA:16237"/>
        <dbReference type="Rhea" id="RHEA-COMP:10747"/>
        <dbReference type="Rhea" id="RHEA-COMP:10748"/>
        <dbReference type="ChEBI" id="CHEBI:83833"/>
        <dbReference type="ChEBI" id="CHEBI:83834"/>
        <dbReference type="EC" id="5.2.1.8"/>
    </reaction>
</comment>
<dbReference type="EC" id="5.2.1.8" evidence="4"/>
<dbReference type="InterPro" id="IPR011990">
    <property type="entry name" value="TPR-like_helical_dom_sf"/>
</dbReference>
<dbReference type="PROSITE" id="PS50005">
    <property type="entry name" value="TPR"/>
    <property type="match status" value="1"/>
</dbReference>
<dbReference type="PANTHER" id="PTHR46674">
    <property type="entry name" value="INACTIVE PEPTIDYL-PROLYL CIS-TRANS ISOMERASE FKBP6"/>
    <property type="match status" value="1"/>
</dbReference>
<feature type="repeat" description="TPR" evidence="5">
    <location>
        <begin position="316"/>
        <end position="349"/>
    </location>
</feature>
<evidence type="ECO:0000256" key="1">
    <source>
        <dbReference type="ARBA" id="ARBA00009648"/>
    </source>
</evidence>
<dbReference type="InterPro" id="IPR001179">
    <property type="entry name" value="PPIase_FKBP_dom"/>
</dbReference>
<dbReference type="GO" id="GO:0034587">
    <property type="term" value="P:piRNA processing"/>
    <property type="evidence" value="ECO:0007669"/>
    <property type="project" value="TreeGrafter"/>
</dbReference>
<evidence type="ECO:0000313" key="7">
    <source>
        <dbReference type="EMBL" id="MOY45133.1"/>
    </source>
</evidence>
<dbReference type="InterPro" id="IPR042282">
    <property type="entry name" value="FKBP6/shu"/>
</dbReference>
<dbReference type="Gene3D" id="1.25.40.10">
    <property type="entry name" value="Tetratricopeptide repeat domain"/>
    <property type="match status" value="1"/>
</dbReference>
<organism evidence="7">
    <name type="scientific">Rhodnius prolixus</name>
    <name type="common">Triatomid bug</name>
    <dbReference type="NCBI Taxonomy" id="13249"/>
    <lineage>
        <taxon>Eukaryota</taxon>
        <taxon>Metazoa</taxon>
        <taxon>Ecdysozoa</taxon>
        <taxon>Arthropoda</taxon>
        <taxon>Hexapoda</taxon>
        <taxon>Insecta</taxon>
        <taxon>Pterygota</taxon>
        <taxon>Neoptera</taxon>
        <taxon>Paraneoptera</taxon>
        <taxon>Hemiptera</taxon>
        <taxon>Heteroptera</taxon>
        <taxon>Panheteroptera</taxon>
        <taxon>Cimicomorpha</taxon>
        <taxon>Reduviidae</taxon>
        <taxon>Triatominae</taxon>
        <taxon>Rhodnius</taxon>
    </lineage>
</organism>
<reference evidence="7" key="1">
    <citation type="submission" date="2019-04" db="EMBL/GenBank/DDBJ databases">
        <title>Analysis of the testis transcriptome of the Chagas disease vector Rhodnius prolixus.</title>
        <authorList>
            <person name="Cesar J."/>
            <person name="Ribeiro J.M."/>
            <person name="Pereira M.H."/>
            <person name="Araujo R.N."/>
            <person name="Gontijo N.F."/>
            <person name="Pessoa G."/>
            <person name="Sant'Anna M.V."/>
            <person name="Sorgine M.H."/>
            <person name="Majerowicz D."/>
            <person name="Carvalho A.B."/>
            <person name="Braz G."/>
            <person name="Mesquita R."/>
            <person name="Lagerblad P.O."/>
            <person name="Koerich L.B."/>
        </authorList>
    </citation>
    <scope>NUCLEOTIDE SEQUENCE</scope>
</reference>